<dbReference type="AlphaFoldDB" id="A0A255ZDA8"/>
<dbReference type="RefSeq" id="WP_094487460.1">
    <property type="nucleotide sequence ID" value="NZ_NOXX01000226.1"/>
</dbReference>
<gene>
    <name evidence="3" type="ORF">CHX27_14415</name>
</gene>
<dbReference type="SUPFAM" id="SSF52833">
    <property type="entry name" value="Thioredoxin-like"/>
    <property type="match status" value="1"/>
</dbReference>
<evidence type="ECO:0000256" key="2">
    <source>
        <dbReference type="PROSITE-ProRule" id="PRU01282"/>
    </source>
</evidence>
<dbReference type="Gene3D" id="3.40.30.10">
    <property type="entry name" value="Glutaredoxin"/>
    <property type="match status" value="1"/>
</dbReference>
<evidence type="ECO:0000256" key="1">
    <source>
        <dbReference type="ARBA" id="ARBA00007198"/>
    </source>
</evidence>
<proteinExistence type="inferred from homology"/>
<dbReference type="Pfam" id="PF03960">
    <property type="entry name" value="ArsC"/>
    <property type="match status" value="1"/>
</dbReference>
<dbReference type="OrthoDB" id="1120494at2"/>
<organism evidence="3 4">
    <name type="scientific">Flavobacterium aurantiibacter</name>
    <dbReference type="NCBI Taxonomy" id="2023067"/>
    <lineage>
        <taxon>Bacteria</taxon>
        <taxon>Pseudomonadati</taxon>
        <taxon>Bacteroidota</taxon>
        <taxon>Flavobacteriia</taxon>
        <taxon>Flavobacteriales</taxon>
        <taxon>Flavobacteriaceae</taxon>
        <taxon>Flavobacterium</taxon>
    </lineage>
</organism>
<sequence length="115" mass="12906">MEFLYLSTCSTCKRIMQLLPKHKDLNFRDVKVNPLSLEEVRQLAALSGSFTALINKRSQQFKISGISSKDLTEAQSEQLLVTHYSYLARPILVIDSHIYIGNSSSTVAAMVNKLT</sequence>
<dbReference type="EMBL" id="NOXX01000226">
    <property type="protein sequence ID" value="OYQ38580.1"/>
    <property type="molecule type" value="Genomic_DNA"/>
</dbReference>
<dbReference type="Proteomes" id="UP000216035">
    <property type="component" value="Unassembled WGS sequence"/>
</dbReference>
<dbReference type="PANTHER" id="PTHR30041">
    <property type="entry name" value="ARSENATE REDUCTASE"/>
    <property type="match status" value="1"/>
</dbReference>
<dbReference type="PANTHER" id="PTHR30041:SF8">
    <property type="entry name" value="PROTEIN YFFB"/>
    <property type="match status" value="1"/>
</dbReference>
<dbReference type="InterPro" id="IPR036249">
    <property type="entry name" value="Thioredoxin-like_sf"/>
</dbReference>
<evidence type="ECO:0000313" key="3">
    <source>
        <dbReference type="EMBL" id="OYQ38580.1"/>
    </source>
</evidence>
<comment type="similarity">
    <text evidence="1 2">Belongs to the ArsC family.</text>
</comment>
<evidence type="ECO:0000313" key="4">
    <source>
        <dbReference type="Proteomes" id="UP000216035"/>
    </source>
</evidence>
<accession>A0A255ZDA8</accession>
<comment type="caution">
    <text evidence="3">The sequence shown here is derived from an EMBL/GenBank/DDBJ whole genome shotgun (WGS) entry which is preliminary data.</text>
</comment>
<name>A0A255ZDA8_9FLAO</name>
<reference evidence="3 4" key="1">
    <citation type="submission" date="2017-07" db="EMBL/GenBank/DDBJ databases">
        <title>Flavobacterium cyanobacteriorum sp. nov., isolated from cyanobacterial aggregates in a eutrophic lake.</title>
        <authorList>
            <person name="Cai H."/>
        </authorList>
    </citation>
    <scope>NUCLEOTIDE SEQUENCE [LARGE SCALE GENOMIC DNA]</scope>
    <source>
        <strain evidence="3 4">TH167</strain>
    </source>
</reference>
<evidence type="ECO:0008006" key="5">
    <source>
        <dbReference type="Google" id="ProtNLM"/>
    </source>
</evidence>
<dbReference type="InterPro" id="IPR006660">
    <property type="entry name" value="Arsenate_reductase-like"/>
</dbReference>
<protein>
    <recommendedName>
        <fullName evidence="5">Arsenate reductase</fullName>
    </recommendedName>
</protein>
<dbReference type="PROSITE" id="PS51353">
    <property type="entry name" value="ARSC"/>
    <property type="match status" value="1"/>
</dbReference>
<keyword evidence="4" id="KW-1185">Reference proteome</keyword>